<dbReference type="InterPro" id="IPR058240">
    <property type="entry name" value="rSAM_sf"/>
</dbReference>
<dbReference type="SUPFAM" id="SSF102114">
    <property type="entry name" value="Radical SAM enzymes"/>
    <property type="match status" value="1"/>
</dbReference>
<keyword evidence="7" id="KW-0411">Iron-sulfur</keyword>
<gene>
    <name evidence="10" type="ORF">B5P45_15160</name>
</gene>
<evidence type="ECO:0000256" key="4">
    <source>
        <dbReference type="ARBA" id="ARBA00022691"/>
    </source>
</evidence>
<dbReference type="AlphaFoldDB" id="A0A2N9VWP8"/>
<dbReference type="InterPro" id="IPR006467">
    <property type="entry name" value="MiaB-like_bact"/>
</dbReference>
<evidence type="ECO:0000256" key="1">
    <source>
        <dbReference type="ARBA" id="ARBA00001966"/>
    </source>
</evidence>
<dbReference type="SFLD" id="SFLDG01082">
    <property type="entry name" value="B12-binding_domain_containing"/>
    <property type="match status" value="1"/>
</dbReference>
<keyword evidence="2" id="KW-0004">4Fe-4S</keyword>
<evidence type="ECO:0000259" key="8">
    <source>
        <dbReference type="PROSITE" id="PS51449"/>
    </source>
</evidence>
<dbReference type="InterPro" id="IPR006638">
    <property type="entry name" value="Elp3/MiaA/NifB-like_rSAM"/>
</dbReference>
<dbReference type="InterPro" id="IPR005839">
    <property type="entry name" value="Methylthiotransferase"/>
</dbReference>
<evidence type="ECO:0000256" key="5">
    <source>
        <dbReference type="ARBA" id="ARBA00022723"/>
    </source>
</evidence>
<dbReference type="InterPro" id="IPR038135">
    <property type="entry name" value="Methylthiotransferase_N_sf"/>
</dbReference>
<dbReference type="PANTHER" id="PTHR11918">
    <property type="entry name" value="RADICAL SAM PROTEINS"/>
    <property type="match status" value="1"/>
</dbReference>
<dbReference type="SFLD" id="SFLDS00029">
    <property type="entry name" value="Radical_SAM"/>
    <property type="match status" value="1"/>
</dbReference>
<protein>
    <submittedName>
        <fullName evidence="10">tRNA (N(6)-L-threonylcarbamoyladenosine(37)-C(2))-methylthiotransferase MtaB</fullName>
    </submittedName>
</protein>
<dbReference type="GO" id="GO:0046872">
    <property type="term" value="F:metal ion binding"/>
    <property type="evidence" value="ECO:0007669"/>
    <property type="project" value="UniProtKB-KW"/>
</dbReference>
<keyword evidence="6" id="KW-0408">Iron</keyword>
<dbReference type="InterPro" id="IPR007197">
    <property type="entry name" value="rSAM"/>
</dbReference>
<dbReference type="Gene3D" id="3.40.50.12160">
    <property type="entry name" value="Methylthiotransferase, N-terminal domain"/>
    <property type="match status" value="1"/>
</dbReference>
<comment type="cofactor">
    <cofactor evidence="1">
        <name>[4Fe-4S] cluster</name>
        <dbReference type="ChEBI" id="CHEBI:49883"/>
    </cofactor>
</comment>
<dbReference type="EMBL" id="MZMT01000035">
    <property type="protein sequence ID" value="PIO43916.1"/>
    <property type="molecule type" value="Genomic_DNA"/>
</dbReference>
<dbReference type="GO" id="GO:0051539">
    <property type="term" value="F:4 iron, 4 sulfur cluster binding"/>
    <property type="evidence" value="ECO:0007669"/>
    <property type="project" value="UniProtKB-KW"/>
</dbReference>
<keyword evidence="11" id="KW-1185">Reference proteome</keyword>
<evidence type="ECO:0000256" key="7">
    <source>
        <dbReference type="ARBA" id="ARBA00023014"/>
    </source>
</evidence>
<dbReference type="NCBIfam" id="TIGR00089">
    <property type="entry name" value="MiaB/RimO family radical SAM methylthiotransferase"/>
    <property type="match status" value="1"/>
</dbReference>
<dbReference type="InterPro" id="IPR023404">
    <property type="entry name" value="rSAM_horseshoe"/>
</dbReference>
<dbReference type="PROSITE" id="PS51449">
    <property type="entry name" value="MTTASE_N"/>
    <property type="match status" value="1"/>
</dbReference>
<dbReference type="SMART" id="SM00729">
    <property type="entry name" value="Elp3"/>
    <property type="match status" value="1"/>
</dbReference>
<dbReference type="InterPro" id="IPR013848">
    <property type="entry name" value="Methylthiotransferase_N"/>
</dbReference>
<feature type="domain" description="MTTase N-terminal" evidence="8">
    <location>
        <begin position="1"/>
        <end position="107"/>
    </location>
</feature>
<evidence type="ECO:0000259" key="9">
    <source>
        <dbReference type="PROSITE" id="PS51918"/>
    </source>
</evidence>
<dbReference type="NCBIfam" id="TIGR01579">
    <property type="entry name" value="MiaB-like-C"/>
    <property type="match status" value="1"/>
</dbReference>
<evidence type="ECO:0000256" key="2">
    <source>
        <dbReference type="ARBA" id="ARBA00022485"/>
    </source>
</evidence>
<dbReference type="KEGG" id="pht:BLM14_19165"/>
<dbReference type="OrthoDB" id="9805215at2"/>
<evidence type="ECO:0000256" key="3">
    <source>
        <dbReference type="ARBA" id="ARBA00022679"/>
    </source>
</evidence>
<dbReference type="Gene3D" id="3.80.30.20">
    <property type="entry name" value="tm_1862 like domain"/>
    <property type="match status" value="1"/>
</dbReference>
<proteinExistence type="predicted"/>
<dbReference type="Proteomes" id="UP000232163">
    <property type="component" value="Unassembled WGS sequence"/>
</dbReference>
<reference evidence="11" key="1">
    <citation type="journal article" date="2017" name="Int J Environ Stud">
        <title>Does the Miocene-Pliocene relict legume Oxytropis triphylla form nitrogen-fixing nodules with a combination of bacterial strains?</title>
        <authorList>
            <person name="Safronova V."/>
            <person name="Belimov A."/>
            <person name="Sazanova A."/>
            <person name="Kuznetsova I."/>
            <person name="Popova J."/>
            <person name="Andronov E."/>
            <person name="Verkhozina A."/>
            <person name="Tikhonovich I."/>
        </authorList>
    </citation>
    <scope>NUCLEOTIDE SEQUENCE [LARGE SCALE GENOMIC DNA]</scope>
    <source>
        <strain evidence="11">Tri-38</strain>
    </source>
</reference>
<name>A0A2N9VWP8_9HYPH</name>
<dbReference type="Pfam" id="PF00919">
    <property type="entry name" value="UPF0004"/>
    <property type="match status" value="1"/>
</dbReference>
<dbReference type="Pfam" id="PF04055">
    <property type="entry name" value="Radical_SAM"/>
    <property type="match status" value="1"/>
</dbReference>
<organism evidence="10 11">
    <name type="scientific">Phyllobacterium zundukense</name>
    <dbReference type="NCBI Taxonomy" id="1867719"/>
    <lineage>
        <taxon>Bacteria</taxon>
        <taxon>Pseudomonadati</taxon>
        <taxon>Pseudomonadota</taxon>
        <taxon>Alphaproteobacteria</taxon>
        <taxon>Hyphomicrobiales</taxon>
        <taxon>Phyllobacteriaceae</taxon>
        <taxon>Phyllobacterium</taxon>
    </lineage>
</organism>
<dbReference type="PANTHER" id="PTHR11918:SF45">
    <property type="entry name" value="THREONYLCARBAMOYLADENOSINE TRNA METHYLTHIOTRANSFERASE"/>
    <property type="match status" value="1"/>
</dbReference>
<comment type="caution">
    <text evidence="10">The sequence shown here is derived from an EMBL/GenBank/DDBJ whole genome shotgun (WGS) entry which is preliminary data.</text>
</comment>
<dbReference type="InterPro" id="IPR020612">
    <property type="entry name" value="Methylthiotransferase_CS"/>
</dbReference>
<feature type="domain" description="Radical SAM core" evidence="9">
    <location>
        <begin position="136"/>
        <end position="366"/>
    </location>
</feature>
<dbReference type="CDD" id="cd01335">
    <property type="entry name" value="Radical_SAM"/>
    <property type="match status" value="1"/>
</dbReference>
<keyword evidence="5" id="KW-0479">Metal-binding</keyword>
<keyword evidence="3 10" id="KW-0808">Transferase</keyword>
<accession>A0A2N9VWP8</accession>
<dbReference type="PROSITE" id="PS51918">
    <property type="entry name" value="RADICAL_SAM"/>
    <property type="match status" value="1"/>
</dbReference>
<evidence type="ECO:0000313" key="10">
    <source>
        <dbReference type="EMBL" id="PIO43916.1"/>
    </source>
</evidence>
<evidence type="ECO:0000313" key="11">
    <source>
        <dbReference type="Proteomes" id="UP000232163"/>
    </source>
</evidence>
<dbReference type="RefSeq" id="WP_100000888.1">
    <property type="nucleotide sequence ID" value="NZ_CP017940.1"/>
</dbReference>
<keyword evidence="4" id="KW-0949">S-adenosyl-L-methionine</keyword>
<dbReference type="PROSITE" id="PS01278">
    <property type="entry name" value="MTTASE_RADICAL"/>
    <property type="match status" value="1"/>
</dbReference>
<evidence type="ECO:0000256" key="6">
    <source>
        <dbReference type="ARBA" id="ARBA00023004"/>
    </source>
</evidence>
<sequence>MAVDVVTFGCRLNTYESEVMKREADAAGLGTLENGAIIFNTCAVTSEAVRQARQAIRKARRDNPEARIIVTGCAAQTGADDFAAMDEVDLVLGNEEKLKSNSYRMLPDFGVNQFEKVRVNDIMEVRETASHMVDAIEGRARAFVQVQNGCDHRCTFCIIPYGRGNSRSVPMGGVVEQVKRLVGNGYNEVVLTGVDMTSYGPDLPGNLRLGKLVKTVLKEVTDLQRLRLSSIDSIEADEDLMEALATEKRLMPHLHLSLQSGDNMILKRMKRRHLRENSIEFCENVRRIRPDIVLGADIIAGFPTETDEMFENSIRIVEECGLTHLHVFPFSPREGTPAARMPPVNRRIVKARAARLRAAGDAAYLSHLHGLVGTRQKILIEREGLGRTEGFTLVGIDGGTPGQLIECTINGHDSDKLLAIDSGNDSNRRAA</sequence>
<dbReference type="GO" id="GO:0035598">
    <property type="term" value="F:tRNA (N(6)-L-threonylcarbamoyladenosine(37)-C(2))-methylthiotransferase activity"/>
    <property type="evidence" value="ECO:0007669"/>
    <property type="project" value="TreeGrafter"/>
</dbReference>
<dbReference type="SFLD" id="SFLDG01061">
    <property type="entry name" value="methylthiotransferase"/>
    <property type="match status" value="1"/>
</dbReference>